<proteinExistence type="predicted"/>
<evidence type="ECO:0000313" key="3">
    <source>
        <dbReference type="Proteomes" id="UP001560045"/>
    </source>
</evidence>
<sequence length="199" mass="20903">MTASRPPAAALLATALLLAGCGGNGTSISHELPGCATGDDATAANGVVLMAQSVPTATWLPCVESVPVGWTFAGLDARSGSSRFWLDSNRDGAHAIEVVLTEDCDTSGATEIPSDREELRRFERVTQVAPQYHGRRYYVFDGGCLTVVFTLAGENRGEPLALATHSLGVVSREDLAAQVHEESGRRLHLDPPDDEGGGS</sequence>
<dbReference type="EMBL" id="JBFNXQ010000026">
    <property type="protein sequence ID" value="MEX5718742.1"/>
    <property type="molecule type" value="Genomic_DNA"/>
</dbReference>
<keyword evidence="3" id="KW-1185">Reference proteome</keyword>
<evidence type="ECO:0000313" key="2">
    <source>
        <dbReference type="EMBL" id="MEX5718742.1"/>
    </source>
</evidence>
<evidence type="ECO:0000256" key="1">
    <source>
        <dbReference type="SAM" id="SignalP"/>
    </source>
</evidence>
<dbReference type="RefSeq" id="WP_369205899.1">
    <property type="nucleotide sequence ID" value="NZ_JBFNXQ010000026.1"/>
</dbReference>
<dbReference type="Proteomes" id="UP001560045">
    <property type="component" value="Unassembled WGS sequence"/>
</dbReference>
<dbReference type="PROSITE" id="PS51257">
    <property type="entry name" value="PROKAR_LIPOPROTEIN"/>
    <property type="match status" value="1"/>
</dbReference>
<name>A0ABV3XE17_9ACTN</name>
<feature type="signal peptide" evidence="1">
    <location>
        <begin position="1"/>
        <end position="19"/>
    </location>
</feature>
<reference evidence="2 3" key="1">
    <citation type="submission" date="2024-06" db="EMBL/GenBank/DDBJ databases">
        <title>Draft genome sequence of Geodermatophilus badlandi, a novel member of the Geodermatophilaceae isolated from badland sedimentary rocks in the Red desert, Wyoming, USA.</title>
        <authorList>
            <person name="Ben Tekaya S."/>
            <person name="Nouioui I."/>
            <person name="Flores G.M."/>
            <person name="Shaal M.N."/>
            <person name="Bredoire F."/>
            <person name="Basile F."/>
            <person name="Van Diepen L."/>
            <person name="Ward N.L."/>
        </authorList>
    </citation>
    <scope>NUCLEOTIDE SEQUENCE [LARGE SCALE GENOMIC DNA]</scope>
    <source>
        <strain evidence="2 3">WL48A</strain>
    </source>
</reference>
<comment type="caution">
    <text evidence="2">The sequence shown here is derived from an EMBL/GenBank/DDBJ whole genome shotgun (WGS) entry which is preliminary data.</text>
</comment>
<feature type="chain" id="PRO_5045060576" description="DUF3558 domain-containing protein" evidence="1">
    <location>
        <begin position="20"/>
        <end position="199"/>
    </location>
</feature>
<organism evidence="2 3">
    <name type="scientific">Geodermatophilus maliterrae</name>
    <dbReference type="NCBI Taxonomy" id="3162531"/>
    <lineage>
        <taxon>Bacteria</taxon>
        <taxon>Bacillati</taxon>
        <taxon>Actinomycetota</taxon>
        <taxon>Actinomycetes</taxon>
        <taxon>Geodermatophilales</taxon>
        <taxon>Geodermatophilaceae</taxon>
        <taxon>Geodermatophilus</taxon>
    </lineage>
</organism>
<keyword evidence="1" id="KW-0732">Signal</keyword>
<gene>
    <name evidence="2" type="ORF">ABQ292_10255</name>
</gene>
<accession>A0ABV3XE17</accession>
<evidence type="ECO:0008006" key="4">
    <source>
        <dbReference type="Google" id="ProtNLM"/>
    </source>
</evidence>
<protein>
    <recommendedName>
        <fullName evidence="4">DUF3558 domain-containing protein</fullName>
    </recommendedName>
</protein>